<organism evidence="2 3">
    <name type="scientific">Klebsiella variicola</name>
    <dbReference type="NCBI Taxonomy" id="244366"/>
    <lineage>
        <taxon>Bacteria</taxon>
        <taxon>Pseudomonadati</taxon>
        <taxon>Pseudomonadota</taxon>
        <taxon>Gammaproteobacteria</taxon>
        <taxon>Enterobacterales</taxon>
        <taxon>Enterobacteriaceae</taxon>
        <taxon>Klebsiella/Raoultella group</taxon>
        <taxon>Klebsiella</taxon>
        <taxon>Klebsiella pneumoniae complex</taxon>
    </lineage>
</organism>
<gene>
    <name evidence="2" type="primary">rne_2</name>
    <name evidence="2" type="ORF">NCTC9177_03598</name>
</gene>
<accession>A0A7H4MHB4</accession>
<dbReference type="EMBL" id="UGKR01000003">
    <property type="protein sequence ID" value="STS89714.1"/>
    <property type="molecule type" value="Genomic_DNA"/>
</dbReference>
<protein>
    <submittedName>
        <fullName evidence="2">Ribonuclease, Rne/Rng family</fullName>
        <ecNumber evidence="2">3.1.26.12</ecNumber>
    </submittedName>
</protein>
<name>A0A7H4MHB4_KLEVA</name>
<feature type="compositionally biased region" description="Basic residues" evidence="1">
    <location>
        <begin position="91"/>
        <end position="109"/>
    </location>
</feature>
<reference evidence="2 3" key="1">
    <citation type="submission" date="2018-06" db="EMBL/GenBank/DDBJ databases">
        <authorList>
            <consortium name="Pathogen Informatics"/>
            <person name="Doyle S."/>
        </authorList>
    </citation>
    <scope>NUCLEOTIDE SEQUENCE [LARGE SCALE GENOMIC DNA]</scope>
    <source>
        <strain evidence="2 3">NCTC9177</strain>
    </source>
</reference>
<dbReference type="EC" id="3.1.26.12" evidence="2"/>
<dbReference type="AlphaFoldDB" id="A0A7H4MHB4"/>
<proteinExistence type="predicted"/>
<dbReference type="Proteomes" id="UP000254545">
    <property type="component" value="Unassembled WGS sequence"/>
</dbReference>
<feature type="region of interest" description="Disordered" evidence="1">
    <location>
        <begin position="74"/>
        <end position="117"/>
    </location>
</feature>
<feature type="region of interest" description="Disordered" evidence="1">
    <location>
        <begin position="1"/>
        <end position="32"/>
    </location>
</feature>
<evidence type="ECO:0000313" key="3">
    <source>
        <dbReference type="Proteomes" id="UP000254545"/>
    </source>
</evidence>
<dbReference type="GO" id="GO:0008995">
    <property type="term" value="F:ribonuclease E activity"/>
    <property type="evidence" value="ECO:0007669"/>
    <property type="project" value="UniProtKB-EC"/>
</dbReference>
<sequence length="203" mass="23674">MQTREEPEVQETEQEERVQTLPRRKPRQLSQKVRIESAVAEQTAEIAPETVVAEVATPRSEPVKAELPAVVENVVEHDENGESREANGMPRRSRRSPRHLRVSGQRRRRYRDERYPTQSPMPLTVACASPEMASGKVWIRYPVVRRRTSSRKRFRFRTPAPLKPSRLLRHRLPWLKPSLPRQLPSSRRPWSPLPLSRWSSNLS</sequence>
<keyword evidence="2" id="KW-0378">Hydrolase</keyword>
<evidence type="ECO:0000256" key="1">
    <source>
        <dbReference type="SAM" id="MobiDB-lite"/>
    </source>
</evidence>
<comment type="caution">
    <text evidence="2">The sequence shown here is derived from an EMBL/GenBank/DDBJ whole genome shotgun (WGS) entry which is preliminary data.</text>
</comment>
<feature type="compositionally biased region" description="Basic and acidic residues" evidence="1">
    <location>
        <begin position="74"/>
        <end position="85"/>
    </location>
</feature>
<evidence type="ECO:0000313" key="2">
    <source>
        <dbReference type="EMBL" id="STS89714.1"/>
    </source>
</evidence>